<evidence type="ECO:0000313" key="1">
    <source>
        <dbReference type="EMBL" id="KAJ1190830.1"/>
    </source>
</evidence>
<gene>
    <name evidence="1" type="ORF">NDU88_000149</name>
</gene>
<dbReference type="EMBL" id="JANPWB010000004">
    <property type="protein sequence ID" value="KAJ1190830.1"/>
    <property type="molecule type" value="Genomic_DNA"/>
</dbReference>
<protein>
    <submittedName>
        <fullName evidence="1">Uncharacterized protein</fullName>
    </submittedName>
</protein>
<sequence>MKQSQKQCRGARLSLSCGCHMCSSVAPQPMTGARICGGQEQQREADDSVGIARTIVGQRTLEASPEGTAALHMEVQYRRPDCRQI</sequence>
<accession>A0AAV7URC7</accession>
<proteinExistence type="predicted"/>
<reference evidence="1" key="1">
    <citation type="journal article" date="2022" name="bioRxiv">
        <title>Sequencing and chromosome-scale assembly of the giantPleurodeles waltlgenome.</title>
        <authorList>
            <person name="Brown T."/>
            <person name="Elewa A."/>
            <person name="Iarovenko S."/>
            <person name="Subramanian E."/>
            <person name="Araus A.J."/>
            <person name="Petzold A."/>
            <person name="Susuki M."/>
            <person name="Suzuki K.-i.T."/>
            <person name="Hayashi T."/>
            <person name="Toyoda A."/>
            <person name="Oliveira C."/>
            <person name="Osipova E."/>
            <person name="Leigh N.D."/>
            <person name="Simon A."/>
            <person name="Yun M.H."/>
        </authorList>
    </citation>
    <scope>NUCLEOTIDE SEQUENCE</scope>
    <source>
        <strain evidence="1">20211129_DDA</strain>
        <tissue evidence="1">Liver</tissue>
    </source>
</reference>
<keyword evidence="2" id="KW-1185">Reference proteome</keyword>
<evidence type="ECO:0000313" key="2">
    <source>
        <dbReference type="Proteomes" id="UP001066276"/>
    </source>
</evidence>
<comment type="caution">
    <text evidence="1">The sequence shown here is derived from an EMBL/GenBank/DDBJ whole genome shotgun (WGS) entry which is preliminary data.</text>
</comment>
<name>A0AAV7URC7_PLEWA</name>
<dbReference type="AlphaFoldDB" id="A0AAV7URC7"/>
<organism evidence="1 2">
    <name type="scientific">Pleurodeles waltl</name>
    <name type="common">Iberian ribbed newt</name>
    <dbReference type="NCBI Taxonomy" id="8319"/>
    <lineage>
        <taxon>Eukaryota</taxon>
        <taxon>Metazoa</taxon>
        <taxon>Chordata</taxon>
        <taxon>Craniata</taxon>
        <taxon>Vertebrata</taxon>
        <taxon>Euteleostomi</taxon>
        <taxon>Amphibia</taxon>
        <taxon>Batrachia</taxon>
        <taxon>Caudata</taxon>
        <taxon>Salamandroidea</taxon>
        <taxon>Salamandridae</taxon>
        <taxon>Pleurodelinae</taxon>
        <taxon>Pleurodeles</taxon>
    </lineage>
</organism>
<dbReference type="Proteomes" id="UP001066276">
    <property type="component" value="Chromosome 2_2"/>
</dbReference>